<keyword evidence="1" id="KW-0472">Membrane</keyword>
<sequence>MAEWLPPDPDDRAHFEGEARRNRALAAVAVVIGVVALGFCLPALPRALATESPGYYVIGDVPDCRARTYCLSRTGTFTSDDRQVIGKPVSMDDPLPTSLRQGDSVRAYDIGAADVFTQTKRKGVKYEWPIIATVLASIVIAVGVQGFSQNRK</sequence>
<dbReference type="Proteomes" id="UP001285352">
    <property type="component" value="Unassembled WGS sequence"/>
</dbReference>
<keyword evidence="1" id="KW-0812">Transmembrane</keyword>
<evidence type="ECO:0000256" key="1">
    <source>
        <dbReference type="SAM" id="Phobius"/>
    </source>
</evidence>
<organism evidence="2 3">
    <name type="scientific">Lentzea sokolovensis</name>
    <dbReference type="NCBI Taxonomy" id="3095429"/>
    <lineage>
        <taxon>Bacteria</taxon>
        <taxon>Bacillati</taxon>
        <taxon>Actinomycetota</taxon>
        <taxon>Actinomycetes</taxon>
        <taxon>Pseudonocardiales</taxon>
        <taxon>Pseudonocardiaceae</taxon>
        <taxon>Lentzea</taxon>
    </lineage>
</organism>
<reference evidence="2 3" key="1">
    <citation type="submission" date="2023-11" db="EMBL/GenBank/DDBJ databases">
        <title>Lentzea sokolovensis, sp. nov., Lentzea kristufkii, sp. nov., and Lentzea miocenensis, sp. nov., rare actinobacteria from Sokolov Coal Basin, Miocene lacustrine sediment, Czech Republic.</title>
        <authorList>
            <person name="Lara A."/>
            <person name="Kotroba L."/>
            <person name="Nouioui I."/>
            <person name="Neumann-Schaal M."/>
            <person name="Mast Y."/>
            <person name="Chronakova A."/>
        </authorList>
    </citation>
    <scope>NUCLEOTIDE SEQUENCE [LARGE SCALE GENOMIC DNA]</scope>
    <source>
        <strain evidence="2 3">BCCO 10_0061</strain>
    </source>
</reference>
<proteinExistence type="predicted"/>
<feature type="transmembrane region" description="Helical" evidence="1">
    <location>
        <begin position="128"/>
        <end position="147"/>
    </location>
</feature>
<accession>A0ABU4UXM5</accession>
<dbReference type="EMBL" id="JAXAVU010000009">
    <property type="protein sequence ID" value="MDX8143985.1"/>
    <property type="molecule type" value="Genomic_DNA"/>
</dbReference>
<keyword evidence="1" id="KW-1133">Transmembrane helix</keyword>
<feature type="transmembrane region" description="Helical" evidence="1">
    <location>
        <begin position="24"/>
        <end position="44"/>
    </location>
</feature>
<keyword evidence="3" id="KW-1185">Reference proteome</keyword>
<comment type="caution">
    <text evidence="2">The sequence shown here is derived from an EMBL/GenBank/DDBJ whole genome shotgun (WGS) entry which is preliminary data.</text>
</comment>
<evidence type="ECO:0000313" key="2">
    <source>
        <dbReference type="EMBL" id="MDX8143985.1"/>
    </source>
</evidence>
<dbReference type="RefSeq" id="WP_319976232.1">
    <property type="nucleotide sequence ID" value="NZ_JAXAVU010000009.1"/>
</dbReference>
<evidence type="ECO:0000313" key="3">
    <source>
        <dbReference type="Proteomes" id="UP001285352"/>
    </source>
</evidence>
<name>A0ABU4UXM5_9PSEU</name>
<gene>
    <name evidence="2" type="ORF">SK854_17840</name>
</gene>
<protein>
    <submittedName>
        <fullName evidence="2">Uncharacterized protein</fullName>
    </submittedName>
</protein>